<comment type="caution">
    <text evidence="1">The sequence shown here is derived from an EMBL/GenBank/DDBJ whole genome shotgun (WGS) entry which is preliminary data.</text>
</comment>
<sequence length="378" mass="40503">MVVTADGTAQDVATRMAGAAAAWLGSLDAAQRAVGTGGTPGSDADADEERLRWYYTPTDHGGLTLGEMAPAQQSLAMQLVASGLSTAGYVTVSTILGLENVLDHVEGWGVDWGRERGRDPQRYYLRVFGEPGSSGAWAWRFGGHHVSLNNLVVDGRVVSTTPCFLGADPASAPLLGPAPLRPLAGTEELARELVRSLPADLAAEAVLLDRAPSDIVGGNRPRVEVGDRMILLTDIWRGRFGEQRLNDRLATMSEGAEKASGYDDADHDTLALGAPRGVPGAALDPTGRELLTALLSTYLDRVPEGLAVWPDVDDVHVAWAGPLQRGAPHYYRLQAPRFLVEYDNTQRQANHAHSVWRDPESDFGHDVLAAHRAAHHPA</sequence>
<evidence type="ECO:0000313" key="1">
    <source>
        <dbReference type="EMBL" id="GEL21878.1"/>
    </source>
</evidence>
<organism evidence="1 2">
    <name type="scientific">Pseudonocardia sulfidoxydans NBRC 16205</name>
    <dbReference type="NCBI Taxonomy" id="1223511"/>
    <lineage>
        <taxon>Bacteria</taxon>
        <taxon>Bacillati</taxon>
        <taxon>Actinomycetota</taxon>
        <taxon>Actinomycetes</taxon>
        <taxon>Pseudonocardiales</taxon>
        <taxon>Pseudonocardiaceae</taxon>
        <taxon>Pseudonocardia</taxon>
    </lineage>
</organism>
<reference evidence="1 2" key="1">
    <citation type="submission" date="2019-07" db="EMBL/GenBank/DDBJ databases">
        <title>Whole genome shotgun sequence of Pseudonocardia sulfidoxydans NBRC 16205.</title>
        <authorList>
            <person name="Hosoyama A."/>
            <person name="Uohara A."/>
            <person name="Ohji S."/>
            <person name="Ichikawa N."/>
        </authorList>
    </citation>
    <scope>NUCLEOTIDE SEQUENCE [LARGE SCALE GENOMIC DNA]</scope>
    <source>
        <strain evidence="1 2">NBRC 16205</strain>
    </source>
</reference>
<dbReference type="OrthoDB" id="581140at2"/>
<gene>
    <name evidence="1" type="ORF">PSU4_08320</name>
</gene>
<name>A0A511DFW0_9PSEU</name>
<dbReference type="Proteomes" id="UP000321685">
    <property type="component" value="Unassembled WGS sequence"/>
</dbReference>
<dbReference type="RefSeq" id="WP_147102604.1">
    <property type="nucleotide sequence ID" value="NZ_BJVJ01000005.1"/>
</dbReference>
<dbReference type="EMBL" id="BJVJ01000005">
    <property type="protein sequence ID" value="GEL21878.1"/>
    <property type="molecule type" value="Genomic_DNA"/>
</dbReference>
<proteinExistence type="predicted"/>
<dbReference type="InterPro" id="IPR021889">
    <property type="entry name" value="DUF3500"/>
</dbReference>
<dbReference type="Pfam" id="PF12006">
    <property type="entry name" value="DUF3500"/>
    <property type="match status" value="1"/>
</dbReference>
<protein>
    <recommendedName>
        <fullName evidence="3">DUF3500 domain-containing protein</fullName>
    </recommendedName>
</protein>
<accession>A0A511DFW0</accession>
<dbReference type="AlphaFoldDB" id="A0A511DFW0"/>
<evidence type="ECO:0008006" key="3">
    <source>
        <dbReference type="Google" id="ProtNLM"/>
    </source>
</evidence>
<evidence type="ECO:0000313" key="2">
    <source>
        <dbReference type="Proteomes" id="UP000321685"/>
    </source>
</evidence>
<dbReference type="PANTHER" id="PTHR37489">
    <property type="entry name" value="DUF3500 DOMAIN-CONTAINING PROTEIN"/>
    <property type="match status" value="1"/>
</dbReference>
<keyword evidence="2" id="KW-1185">Reference proteome</keyword>
<dbReference type="PANTHER" id="PTHR37489:SF1">
    <property type="entry name" value="DUF3500 DOMAIN-CONTAINING PROTEIN"/>
    <property type="match status" value="1"/>
</dbReference>